<dbReference type="OrthoDB" id="1698664at2759"/>
<feature type="non-terminal residue" evidence="4">
    <location>
        <position position="233"/>
    </location>
</feature>
<name>S8C1S8_9LAMI</name>
<dbReference type="AlphaFoldDB" id="S8C1S8"/>
<gene>
    <name evidence="4" type="ORF">M569_16469</name>
</gene>
<evidence type="ECO:0000256" key="1">
    <source>
        <dbReference type="ARBA" id="ARBA00010136"/>
    </source>
</evidence>
<keyword evidence="5" id="KW-1185">Reference proteome</keyword>
<dbReference type="Gene3D" id="1.25.50.20">
    <property type="match status" value="1"/>
</dbReference>
<reference evidence="4 5" key="1">
    <citation type="journal article" date="2013" name="BMC Genomics">
        <title>The miniature genome of a carnivorous plant Genlisea aurea contains a low number of genes and short non-coding sequences.</title>
        <authorList>
            <person name="Leushkin E.V."/>
            <person name="Sutormin R.A."/>
            <person name="Nabieva E.R."/>
            <person name="Penin A.A."/>
            <person name="Kondrashov A.S."/>
            <person name="Logacheva M.D."/>
        </authorList>
    </citation>
    <scope>NUCLEOTIDE SEQUENCE [LARGE SCALE GENOMIC DNA]</scope>
</reference>
<dbReference type="InterPro" id="IPR027268">
    <property type="entry name" value="Peptidase_M4/M1_CTD_sf"/>
</dbReference>
<dbReference type="GO" id="GO:0005615">
    <property type="term" value="C:extracellular space"/>
    <property type="evidence" value="ECO:0007669"/>
    <property type="project" value="TreeGrafter"/>
</dbReference>
<dbReference type="InterPro" id="IPR024571">
    <property type="entry name" value="ERAP1-like_C_dom"/>
</dbReference>
<dbReference type="GO" id="GO:0043171">
    <property type="term" value="P:peptide catabolic process"/>
    <property type="evidence" value="ECO:0007669"/>
    <property type="project" value="TreeGrafter"/>
</dbReference>
<dbReference type="PANTHER" id="PTHR11533:SF174">
    <property type="entry name" value="PUROMYCIN-SENSITIVE AMINOPEPTIDASE-RELATED"/>
    <property type="match status" value="1"/>
</dbReference>
<dbReference type="Gene3D" id="1.10.390.10">
    <property type="entry name" value="Neutral Protease Domain 2"/>
    <property type="match status" value="1"/>
</dbReference>
<evidence type="ECO:0000259" key="3">
    <source>
        <dbReference type="Pfam" id="PF11838"/>
    </source>
</evidence>
<evidence type="ECO:0000313" key="4">
    <source>
        <dbReference type="EMBL" id="EPS58346.1"/>
    </source>
</evidence>
<dbReference type="GO" id="GO:0008270">
    <property type="term" value="F:zinc ion binding"/>
    <property type="evidence" value="ECO:0007669"/>
    <property type="project" value="InterPro"/>
</dbReference>
<feature type="domain" description="Peptidase M1 membrane alanine aminopeptidase" evidence="2">
    <location>
        <begin position="2"/>
        <end position="77"/>
    </location>
</feature>
<dbReference type="GO" id="GO:0005737">
    <property type="term" value="C:cytoplasm"/>
    <property type="evidence" value="ECO:0007669"/>
    <property type="project" value="TreeGrafter"/>
</dbReference>
<dbReference type="EMBL" id="AUSU01009306">
    <property type="protein sequence ID" value="EPS58346.1"/>
    <property type="molecule type" value="Genomic_DNA"/>
</dbReference>
<dbReference type="InterPro" id="IPR050344">
    <property type="entry name" value="Peptidase_M1_aminopeptidases"/>
</dbReference>
<feature type="non-terminal residue" evidence="4">
    <location>
        <position position="1"/>
    </location>
</feature>
<dbReference type="Proteomes" id="UP000015453">
    <property type="component" value="Unassembled WGS sequence"/>
</dbReference>
<dbReference type="MEROPS" id="M01.A25"/>
<dbReference type="GO" id="GO:0006508">
    <property type="term" value="P:proteolysis"/>
    <property type="evidence" value="ECO:0007669"/>
    <property type="project" value="TreeGrafter"/>
</dbReference>
<proteinExistence type="inferred from homology"/>
<sequence length="233" mass="26395">VDVKHAGEIDEIFDAISYRKGASVIRMLESYLGSENFQKALASYIKRYACSNAKTEDLWSVLEEVSGEPVNEIMFSWTKQKGYPVVSVKAEEDDHLIFEQSQFLLSGSQGEGQWIVPITLCCGSYDALRTFLLHSKSETFDLKGFSGFSSERPWIKVNVDQTGFFRVKYDDELSARLREAIEKKVLSTSDKYGILDDYYALSMACQQPLASLLALMAAYREEHDYIILSNLIS</sequence>
<dbReference type="PANTHER" id="PTHR11533">
    <property type="entry name" value="PROTEASE M1 ZINC METALLOPROTEASE"/>
    <property type="match status" value="1"/>
</dbReference>
<dbReference type="GO" id="GO:0042277">
    <property type="term" value="F:peptide binding"/>
    <property type="evidence" value="ECO:0007669"/>
    <property type="project" value="TreeGrafter"/>
</dbReference>
<dbReference type="Gene3D" id="2.60.40.1910">
    <property type="match status" value="1"/>
</dbReference>
<dbReference type="GO" id="GO:0070006">
    <property type="term" value="F:metalloaminopeptidase activity"/>
    <property type="evidence" value="ECO:0007669"/>
    <property type="project" value="TreeGrafter"/>
</dbReference>
<comment type="caution">
    <text evidence="4">The sequence shown here is derived from an EMBL/GenBank/DDBJ whole genome shotgun (WGS) entry which is preliminary data.</text>
</comment>
<organism evidence="4 5">
    <name type="scientific">Genlisea aurea</name>
    <dbReference type="NCBI Taxonomy" id="192259"/>
    <lineage>
        <taxon>Eukaryota</taxon>
        <taxon>Viridiplantae</taxon>
        <taxon>Streptophyta</taxon>
        <taxon>Embryophyta</taxon>
        <taxon>Tracheophyta</taxon>
        <taxon>Spermatophyta</taxon>
        <taxon>Magnoliopsida</taxon>
        <taxon>eudicotyledons</taxon>
        <taxon>Gunneridae</taxon>
        <taxon>Pentapetalae</taxon>
        <taxon>asterids</taxon>
        <taxon>lamiids</taxon>
        <taxon>Lamiales</taxon>
        <taxon>Lentibulariaceae</taxon>
        <taxon>Genlisea</taxon>
    </lineage>
</organism>
<evidence type="ECO:0000259" key="2">
    <source>
        <dbReference type="Pfam" id="PF01433"/>
    </source>
</evidence>
<feature type="domain" description="ERAP1-like C-terminal" evidence="3">
    <location>
        <begin position="154"/>
        <end position="232"/>
    </location>
</feature>
<protein>
    <recommendedName>
        <fullName evidence="6">Peptidase M1 membrane alanine aminopeptidase domain-containing protein</fullName>
    </recommendedName>
</protein>
<dbReference type="InterPro" id="IPR014782">
    <property type="entry name" value="Peptidase_M1_dom"/>
</dbReference>
<dbReference type="GO" id="GO:0016020">
    <property type="term" value="C:membrane"/>
    <property type="evidence" value="ECO:0007669"/>
    <property type="project" value="TreeGrafter"/>
</dbReference>
<evidence type="ECO:0000313" key="5">
    <source>
        <dbReference type="Proteomes" id="UP000015453"/>
    </source>
</evidence>
<dbReference type="Pfam" id="PF01433">
    <property type="entry name" value="Peptidase_M1"/>
    <property type="match status" value="1"/>
</dbReference>
<comment type="similarity">
    <text evidence="1">Belongs to the peptidase M1 family.</text>
</comment>
<evidence type="ECO:0008006" key="6">
    <source>
        <dbReference type="Google" id="ProtNLM"/>
    </source>
</evidence>
<dbReference type="Pfam" id="PF11838">
    <property type="entry name" value="ERAP1_C"/>
    <property type="match status" value="1"/>
</dbReference>
<accession>S8C1S8</accession>
<dbReference type="SUPFAM" id="SSF55486">
    <property type="entry name" value="Metalloproteases ('zincins'), catalytic domain"/>
    <property type="match status" value="1"/>
</dbReference>